<gene>
    <name evidence="1" type="ORF">M514_27042</name>
</gene>
<protein>
    <submittedName>
        <fullName evidence="1">Uncharacterized protein</fullName>
    </submittedName>
</protein>
<sequence length="77" mass="8428">MSANANNSIADLIGLSTKCAVAWKKRLREVTAESLLTNPLVIGGPDCTLEVDETLFSKRKSLSGREYPRQWIFGGVC</sequence>
<name>A0A085MU67_9BILA</name>
<dbReference type="AlphaFoldDB" id="A0A085MU67"/>
<dbReference type="Proteomes" id="UP000030758">
    <property type="component" value="Unassembled WGS sequence"/>
</dbReference>
<accession>A0A085MU67</accession>
<reference evidence="1" key="1">
    <citation type="journal article" date="2014" name="Nat. Genet.">
        <title>Genome and transcriptome of the porcine whipworm Trichuris suis.</title>
        <authorList>
            <person name="Jex A.R."/>
            <person name="Nejsum P."/>
            <person name="Schwarz E.M."/>
            <person name="Hu L."/>
            <person name="Young N.D."/>
            <person name="Hall R.S."/>
            <person name="Korhonen P.K."/>
            <person name="Liao S."/>
            <person name="Thamsborg S."/>
            <person name="Xia J."/>
            <person name="Xu P."/>
            <person name="Wang S."/>
            <person name="Scheerlinck J.P."/>
            <person name="Hofmann A."/>
            <person name="Sternberg P.W."/>
            <person name="Wang J."/>
            <person name="Gasser R.B."/>
        </authorList>
    </citation>
    <scope>NUCLEOTIDE SEQUENCE [LARGE SCALE GENOMIC DNA]</scope>
    <source>
        <strain evidence="1">DCEP-RM93F</strain>
    </source>
</reference>
<evidence type="ECO:0000313" key="1">
    <source>
        <dbReference type="EMBL" id="KFD60763.1"/>
    </source>
</evidence>
<organism evidence="1">
    <name type="scientific">Trichuris suis</name>
    <name type="common">pig whipworm</name>
    <dbReference type="NCBI Taxonomy" id="68888"/>
    <lineage>
        <taxon>Eukaryota</taxon>
        <taxon>Metazoa</taxon>
        <taxon>Ecdysozoa</taxon>
        <taxon>Nematoda</taxon>
        <taxon>Enoplea</taxon>
        <taxon>Dorylaimia</taxon>
        <taxon>Trichinellida</taxon>
        <taxon>Trichuridae</taxon>
        <taxon>Trichuris</taxon>
    </lineage>
</organism>
<dbReference type="EMBL" id="KL367649">
    <property type="protein sequence ID" value="KFD60763.1"/>
    <property type="molecule type" value="Genomic_DNA"/>
</dbReference>
<proteinExistence type="predicted"/>